<accession>A0A8H5LGT9</accession>
<name>A0A8H5LGT9_9AGAR</name>
<reference evidence="1 2" key="1">
    <citation type="journal article" date="2020" name="ISME J.">
        <title>Uncovering the hidden diversity of litter-decomposition mechanisms in mushroom-forming fungi.</title>
        <authorList>
            <person name="Floudas D."/>
            <person name="Bentzer J."/>
            <person name="Ahren D."/>
            <person name="Johansson T."/>
            <person name="Persson P."/>
            <person name="Tunlid A."/>
        </authorList>
    </citation>
    <scope>NUCLEOTIDE SEQUENCE [LARGE SCALE GENOMIC DNA]</scope>
    <source>
        <strain evidence="1 2">CBS 291.85</strain>
    </source>
</reference>
<organism evidence="1 2">
    <name type="scientific">Tetrapyrgos nigripes</name>
    <dbReference type="NCBI Taxonomy" id="182062"/>
    <lineage>
        <taxon>Eukaryota</taxon>
        <taxon>Fungi</taxon>
        <taxon>Dikarya</taxon>
        <taxon>Basidiomycota</taxon>
        <taxon>Agaricomycotina</taxon>
        <taxon>Agaricomycetes</taxon>
        <taxon>Agaricomycetidae</taxon>
        <taxon>Agaricales</taxon>
        <taxon>Marasmiineae</taxon>
        <taxon>Marasmiaceae</taxon>
        <taxon>Tetrapyrgos</taxon>
    </lineage>
</organism>
<sequence length="72" mass="7618">MAMVGDKSQALSTGVIPCPASTRLLKSMAESQEGQGYRRLLGSLSIMPSFLYASAPTNLVVTLTGNEVNEDL</sequence>
<keyword evidence="2" id="KW-1185">Reference proteome</keyword>
<dbReference type="Proteomes" id="UP000559256">
    <property type="component" value="Unassembled WGS sequence"/>
</dbReference>
<evidence type="ECO:0000313" key="1">
    <source>
        <dbReference type="EMBL" id="KAF5356632.1"/>
    </source>
</evidence>
<proteinExistence type="predicted"/>
<gene>
    <name evidence="1" type="ORF">D9758_008248</name>
</gene>
<dbReference type="AlphaFoldDB" id="A0A8H5LGT9"/>
<dbReference type="EMBL" id="JAACJM010000054">
    <property type="protein sequence ID" value="KAF5356632.1"/>
    <property type="molecule type" value="Genomic_DNA"/>
</dbReference>
<protein>
    <submittedName>
        <fullName evidence="1">Uncharacterized protein</fullName>
    </submittedName>
</protein>
<evidence type="ECO:0000313" key="2">
    <source>
        <dbReference type="Proteomes" id="UP000559256"/>
    </source>
</evidence>
<comment type="caution">
    <text evidence="1">The sequence shown here is derived from an EMBL/GenBank/DDBJ whole genome shotgun (WGS) entry which is preliminary data.</text>
</comment>